<keyword evidence="8" id="KW-0804">Transcription</keyword>
<evidence type="ECO:0000313" key="14">
    <source>
        <dbReference type="EMBL" id="NSJ49873.1"/>
    </source>
</evidence>
<evidence type="ECO:0000256" key="7">
    <source>
        <dbReference type="ARBA" id="ARBA00023125"/>
    </source>
</evidence>
<dbReference type="AlphaFoldDB" id="A0AAX1SM39"/>
<evidence type="ECO:0000259" key="12">
    <source>
        <dbReference type="PROSITE" id="PS50110"/>
    </source>
</evidence>
<evidence type="ECO:0000256" key="4">
    <source>
        <dbReference type="ARBA" id="ARBA00022553"/>
    </source>
</evidence>
<dbReference type="PANTHER" id="PTHR42713">
    <property type="entry name" value="HISTIDINE KINASE-RELATED"/>
    <property type="match status" value="1"/>
</dbReference>
<dbReference type="SMART" id="SM00448">
    <property type="entry name" value="REC"/>
    <property type="match status" value="1"/>
</dbReference>
<dbReference type="GO" id="GO:0003700">
    <property type="term" value="F:DNA-binding transcription factor activity"/>
    <property type="evidence" value="ECO:0007669"/>
    <property type="project" value="InterPro"/>
</dbReference>
<feature type="domain" description="HTH araC/xylS-type" evidence="11">
    <location>
        <begin position="445"/>
        <end position="544"/>
    </location>
</feature>
<dbReference type="PROSITE" id="PS01124">
    <property type="entry name" value="HTH_ARAC_FAMILY_2"/>
    <property type="match status" value="1"/>
</dbReference>
<dbReference type="GeneID" id="97206798"/>
<dbReference type="Proteomes" id="UP000669239">
    <property type="component" value="Unassembled WGS sequence"/>
</dbReference>
<dbReference type="PRINTS" id="PR00032">
    <property type="entry name" value="HTHARAC"/>
</dbReference>
<dbReference type="InterPro" id="IPR018060">
    <property type="entry name" value="HTH_AraC"/>
</dbReference>
<dbReference type="InterPro" id="IPR041522">
    <property type="entry name" value="CdaR_GGDEF"/>
</dbReference>
<feature type="modified residue" description="4-aspartylphosphate" evidence="10">
    <location>
        <position position="57"/>
    </location>
</feature>
<evidence type="ECO:0000256" key="2">
    <source>
        <dbReference type="ARBA" id="ARBA00018672"/>
    </source>
</evidence>
<reference evidence="14 15" key="1">
    <citation type="journal article" date="2020" name="Cell Host Microbe">
        <title>Functional and Genomic Variation between Human-Derived Isolates of Lachnospiraceae Reveals Inter- and Intra-Species Diversity.</title>
        <authorList>
            <person name="Sorbara M.T."/>
            <person name="Littmann E.R."/>
            <person name="Fontana E."/>
            <person name="Moody T.U."/>
            <person name="Kohout C.E."/>
            <person name="Gjonbalaj M."/>
            <person name="Eaton V."/>
            <person name="Seok R."/>
            <person name="Leiner I.M."/>
            <person name="Pamer E.G."/>
        </authorList>
    </citation>
    <scope>NUCLEOTIDE SEQUENCE [LARGE SCALE GENOMIC DNA]</scope>
    <source>
        <strain evidence="14 15">MSK.1.17</strain>
    </source>
</reference>
<dbReference type="InterPro" id="IPR051552">
    <property type="entry name" value="HptR"/>
</dbReference>
<evidence type="ECO:0000256" key="3">
    <source>
        <dbReference type="ARBA" id="ARBA00022490"/>
    </source>
</evidence>
<dbReference type="EMBL" id="JAAITT010000019">
    <property type="protein sequence ID" value="NSJ49873.1"/>
    <property type="molecule type" value="Genomic_DNA"/>
</dbReference>
<dbReference type="SMART" id="SM00342">
    <property type="entry name" value="HTH_ARAC"/>
    <property type="match status" value="1"/>
</dbReference>
<dbReference type="Pfam" id="PF17853">
    <property type="entry name" value="GGDEF_2"/>
    <property type="match status" value="1"/>
</dbReference>
<organism evidence="13 16">
    <name type="scientific">Enterocloster aldenensis</name>
    <dbReference type="NCBI Taxonomy" id="358742"/>
    <lineage>
        <taxon>Bacteria</taxon>
        <taxon>Bacillati</taxon>
        <taxon>Bacillota</taxon>
        <taxon>Clostridia</taxon>
        <taxon>Lachnospirales</taxon>
        <taxon>Lachnospiraceae</taxon>
        <taxon>Enterocloster</taxon>
    </lineage>
</organism>
<evidence type="ECO:0000256" key="10">
    <source>
        <dbReference type="PROSITE-ProRule" id="PRU00169"/>
    </source>
</evidence>
<dbReference type="InterPro" id="IPR009057">
    <property type="entry name" value="Homeodomain-like_sf"/>
</dbReference>
<dbReference type="EMBL" id="JAKNGE010000005">
    <property type="protein sequence ID" value="MCG4744809.1"/>
    <property type="molecule type" value="Genomic_DNA"/>
</dbReference>
<dbReference type="Gene3D" id="3.40.50.2300">
    <property type="match status" value="1"/>
</dbReference>
<comment type="subcellular location">
    <subcellularLocation>
        <location evidence="1">Cytoplasm</location>
    </subcellularLocation>
</comment>
<evidence type="ECO:0000256" key="5">
    <source>
        <dbReference type="ARBA" id="ARBA00023012"/>
    </source>
</evidence>
<dbReference type="Pfam" id="PF00072">
    <property type="entry name" value="Response_reg"/>
    <property type="match status" value="1"/>
</dbReference>
<keyword evidence="7" id="KW-0238">DNA-binding</keyword>
<keyword evidence="5" id="KW-0902">Two-component regulatory system</keyword>
<accession>A0AAX1SM39</accession>
<evidence type="ECO:0000256" key="1">
    <source>
        <dbReference type="ARBA" id="ARBA00004496"/>
    </source>
</evidence>
<dbReference type="SUPFAM" id="SSF52172">
    <property type="entry name" value="CheY-like"/>
    <property type="match status" value="1"/>
</dbReference>
<dbReference type="PROSITE" id="PS50110">
    <property type="entry name" value="RESPONSE_REGULATORY"/>
    <property type="match status" value="1"/>
</dbReference>
<keyword evidence="3" id="KW-0963">Cytoplasm</keyword>
<reference evidence="13" key="3">
    <citation type="submission" date="2022-01" db="EMBL/GenBank/DDBJ databases">
        <title>Collection of gut derived symbiotic bacterial strains cultured from healthy donors.</title>
        <authorList>
            <person name="Lin H."/>
            <person name="Kohout C."/>
            <person name="Waligurski E."/>
            <person name="Pamer E.G."/>
        </authorList>
    </citation>
    <scope>NUCLEOTIDE SEQUENCE</scope>
    <source>
        <strain evidence="13">DFI.6.55</strain>
    </source>
</reference>
<feature type="domain" description="Response regulatory" evidence="12">
    <location>
        <begin position="5"/>
        <end position="122"/>
    </location>
</feature>
<protein>
    <recommendedName>
        <fullName evidence="2">Stage 0 sporulation protein A homolog</fullName>
    </recommendedName>
</protein>
<gene>
    <name evidence="14" type="ORF">G5B36_14355</name>
    <name evidence="13" type="ORF">L0N08_05240</name>
</gene>
<dbReference type="Proteomes" id="UP001299608">
    <property type="component" value="Unassembled WGS sequence"/>
</dbReference>
<evidence type="ECO:0000256" key="8">
    <source>
        <dbReference type="ARBA" id="ARBA00023163"/>
    </source>
</evidence>
<evidence type="ECO:0000313" key="13">
    <source>
        <dbReference type="EMBL" id="MCG4744809.1"/>
    </source>
</evidence>
<comment type="function">
    <text evidence="9">May play the central regulatory role in sporulation. It may be an element of the effector pathway responsible for the activation of sporulation genes in response to nutritional stress. Spo0A may act in concert with spo0H (a sigma factor) to control the expression of some genes that are critical to the sporulation process.</text>
</comment>
<dbReference type="GO" id="GO:0000160">
    <property type="term" value="P:phosphorelay signal transduction system"/>
    <property type="evidence" value="ECO:0007669"/>
    <property type="project" value="UniProtKB-KW"/>
</dbReference>
<sequence>MDLYRIILVDDEEEVRQSIIRKINWTEAGFQVVGDAENGEDAMEKVEALEPDLILTDIRMPYMDGLTLAEKVRQKYPSVKIVIFSGYDDFEYAKQAIKLNVTEYILKPVNVEELTAILKRIKSNLDEEIEQKRNVSLLRENYIKSLPILREQFINELISYPVPEETVADRLQEYDIPLAGAKKWVAAAIDIEPEEIRGSAMLPLHKEKDLIPISVMQIVEEKLKNYCRCALATSARTAAAEIAVIAAIDGENSQTGLIDVLGDICKETKKILEVPITVGIGHGCQALSEISSSYKAAVDALGYKAIVGGGSTIYINDVEPVSGGKLLFDGKDEAELIAAIKFGPREKIEEAVRSVMDKMSDAKVHFRQCQAYMLSVSSSIIQRIQQHDLDMAQILEEGEDHEDTFALIPKMQKKEDFSQWLLSVALRMNQVMNQERDNTMKQVIQEAKEYIMDNYQDPDLSVEKICRHLHMSPAYFSTMFKKETGQAYIAYLTEVRLNKAVELLGKTDDKTYVIASKVGYQEQNYFSYVFKKRFGISPTKFRGAKR</sequence>
<proteinExistence type="predicted"/>
<dbReference type="CDD" id="cd17536">
    <property type="entry name" value="REC_YesN-like"/>
    <property type="match status" value="1"/>
</dbReference>
<evidence type="ECO:0000313" key="15">
    <source>
        <dbReference type="Proteomes" id="UP000669239"/>
    </source>
</evidence>
<keyword evidence="6" id="KW-0805">Transcription regulation</keyword>
<evidence type="ECO:0000256" key="9">
    <source>
        <dbReference type="ARBA" id="ARBA00024867"/>
    </source>
</evidence>
<evidence type="ECO:0000259" key="11">
    <source>
        <dbReference type="PROSITE" id="PS01124"/>
    </source>
</evidence>
<dbReference type="GO" id="GO:0005737">
    <property type="term" value="C:cytoplasm"/>
    <property type="evidence" value="ECO:0007669"/>
    <property type="project" value="UniProtKB-SubCell"/>
</dbReference>
<dbReference type="Gene3D" id="1.10.10.60">
    <property type="entry name" value="Homeodomain-like"/>
    <property type="match status" value="2"/>
</dbReference>
<dbReference type="PANTHER" id="PTHR42713:SF3">
    <property type="entry name" value="TRANSCRIPTIONAL REGULATORY PROTEIN HPTR"/>
    <property type="match status" value="1"/>
</dbReference>
<evidence type="ECO:0000313" key="16">
    <source>
        <dbReference type="Proteomes" id="UP001299608"/>
    </source>
</evidence>
<dbReference type="GO" id="GO:0043565">
    <property type="term" value="F:sequence-specific DNA binding"/>
    <property type="evidence" value="ECO:0007669"/>
    <property type="project" value="InterPro"/>
</dbReference>
<dbReference type="InterPro" id="IPR020449">
    <property type="entry name" value="Tscrpt_reg_AraC-type_HTH"/>
</dbReference>
<evidence type="ECO:0000256" key="6">
    <source>
        <dbReference type="ARBA" id="ARBA00023015"/>
    </source>
</evidence>
<comment type="caution">
    <text evidence="13">The sequence shown here is derived from an EMBL/GenBank/DDBJ whole genome shotgun (WGS) entry which is preliminary data.</text>
</comment>
<dbReference type="InterPro" id="IPR011006">
    <property type="entry name" value="CheY-like_superfamily"/>
</dbReference>
<name>A0AAX1SM39_9FIRM</name>
<keyword evidence="15" id="KW-1185">Reference proteome</keyword>
<keyword evidence="4 10" id="KW-0597">Phosphoprotein</keyword>
<reference evidence="14" key="2">
    <citation type="submission" date="2020-02" db="EMBL/GenBank/DDBJ databases">
        <authorList>
            <person name="Littmann E."/>
            <person name="Sorbara M."/>
        </authorList>
    </citation>
    <scope>NUCLEOTIDE SEQUENCE</scope>
    <source>
        <strain evidence="14">MSK.1.17</strain>
    </source>
</reference>
<dbReference type="SUPFAM" id="SSF46689">
    <property type="entry name" value="Homeodomain-like"/>
    <property type="match status" value="2"/>
</dbReference>
<dbReference type="Pfam" id="PF12833">
    <property type="entry name" value="HTH_18"/>
    <property type="match status" value="1"/>
</dbReference>
<dbReference type="InterPro" id="IPR001789">
    <property type="entry name" value="Sig_transdc_resp-reg_receiver"/>
</dbReference>
<dbReference type="RefSeq" id="WP_117558230.1">
    <property type="nucleotide sequence ID" value="NZ_BAABZL010000001.1"/>
</dbReference>